<gene>
    <name evidence="1" type="ORF">KGMB02408_19510</name>
</gene>
<evidence type="ECO:0000313" key="1">
    <source>
        <dbReference type="EMBL" id="GCB35006.1"/>
    </source>
</evidence>
<dbReference type="EMBL" id="BHWB01000005">
    <property type="protein sequence ID" value="GCB35006.1"/>
    <property type="molecule type" value="Genomic_DNA"/>
</dbReference>
<keyword evidence="2" id="KW-1185">Reference proteome</keyword>
<comment type="caution">
    <text evidence="1">The sequence shown here is derived from an EMBL/GenBank/DDBJ whole genome shotgun (WGS) entry which is preliminary data.</text>
</comment>
<accession>A0A401LTW4</accession>
<dbReference type="Proteomes" id="UP000288079">
    <property type="component" value="Unassembled WGS sequence"/>
</dbReference>
<sequence>MKCRVIMLEGSYIMDSMVFQAYFNIYYDIIVGTTWYRGGFIADDIVSILGFLDSYEFAPY</sequence>
<name>A0A401LTW4_9BACE</name>
<organism evidence="1 2">
    <name type="scientific">Bacteroides faecalis</name>
    <dbReference type="NCBI Taxonomy" id="2447885"/>
    <lineage>
        <taxon>Bacteria</taxon>
        <taxon>Pseudomonadati</taxon>
        <taxon>Bacteroidota</taxon>
        <taxon>Bacteroidia</taxon>
        <taxon>Bacteroidales</taxon>
        <taxon>Bacteroidaceae</taxon>
        <taxon>Bacteroides</taxon>
    </lineage>
</organism>
<dbReference type="AlphaFoldDB" id="A0A401LTW4"/>
<reference evidence="1 2" key="1">
    <citation type="submission" date="2018-10" db="EMBL/GenBank/DDBJ databases">
        <title>Draft Genome Sequence of Bacteroides sp. KCTC 15687.</title>
        <authorList>
            <person name="Yu S.Y."/>
            <person name="Kim J.S."/>
            <person name="Oh B.S."/>
            <person name="Park S.H."/>
            <person name="Kang S.W."/>
            <person name="Park J.E."/>
            <person name="Choi S.H."/>
            <person name="Han K.I."/>
            <person name="Lee K.C."/>
            <person name="Eom M.K."/>
            <person name="Suh M.K."/>
            <person name="Lee D.H."/>
            <person name="Yoon H."/>
            <person name="Kim B."/>
            <person name="Yang S.J."/>
            <person name="Lee J.S."/>
            <person name="Lee J.H."/>
        </authorList>
    </citation>
    <scope>NUCLEOTIDE SEQUENCE [LARGE SCALE GENOMIC DNA]</scope>
    <source>
        <strain evidence="1 2">KCTC 15687</strain>
    </source>
</reference>
<protein>
    <submittedName>
        <fullName evidence="1">Uncharacterized protein</fullName>
    </submittedName>
</protein>
<proteinExistence type="predicted"/>
<evidence type="ECO:0000313" key="2">
    <source>
        <dbReference type="Proteomes" id="UP000288079"/>
    </source>
</evidence>